<evidence type="ECO:0000313" key="2">
    <source>
        <dbReference type="Proteomes" id="UP000009173"/>
    </source>
</evidence>
<dbReference type="KEGG" id="dvl:Dvul_0377"/>
<name>A0A0H3A4K4_NITV4</name>
<accession>A0A0H3A4K4</accession>
<dbReference type="EMBL" id="CP000527">
    <property type="protein sequence ID" value="ABM27400.1"/>
    <property type="molecule type" value="Genomic_DNA"/>
</dbReference>
<organism evidence="1 2">
    <name type="scientific">Nitratidesulfovibrio vulgaris (strain DP4)</name>
    <name type="common">Desulfovibrio vulgaris</name>
    <dbReference type="NCBI Taxonomy" id="391774"/>
    <lineage>
        <taxon>Bacteria</taxon>
        <taxon>Pseudomonadati</taxon>
        <taxon>Thermodesulfobacteriota</taxon>
        <taxon>Desulfovibrionia</taxon>
        <taxon>Desulfovibrionales</taxon>
        <taxon>Desulfovibrionaceae</taxon>
        <taxon>Nitratidesulfovibrio</taxon>
    </lineage>
</organism>
<protein>
    <submittedName>
        <fullName evidence="1">Glycosyl transferase, group 1</fullName>
    </submittedName>
</protein>
<keyword evidence="1" id="KW-0808">Transferase</keyword>
<dbReference type="PANTHER" id="PTHR46401">
    <property type="entry name" value="GLYCOSYLTRANSFERASE WBBK-RELATED"/>
    <property type="match status" value="1"/>
</dbReference>
<sequence length="387" mass="42864">MRIGICIQWGVEGWTGGINYLRHLVLGAASLPPRLRPRIVLLFEAAQAAALPLYESIVPLADEVRVMHGTRDAAGVYHVHDPETVFAGLDIAYPLPHGFADVPSGLPRLFWIPDFQHRHLPRFFPERELAERDALFSSIGRSADVVVLSSEAARRDVMAFYGVPRERTFVLPFCTVGEDDWYAGDVAAVQARHGVAPGYLMCCNQFWAHKDHLTLFRALARLRAEGVMPQLVCTGGTDDYRDPKHFPMLLRALDRLGIAEQVRILGLIDRRDQIQLLRGADAVVQPSLFEGWSTVVEDARALGKTIVLSDIDVHLEQDPPHGHTFRAGDPADLARALQEAQGDFTPTAGTPREMQARADNAERLLRFGMGLVHLARAAQEARPDCVG</sequence>
<dbReference type="Pfam" id="PF13692">
    <property type="entry name" value="Glyco_trans_1_4"/>
    <property type="match status" value="1"/>
</dbReference>
<dbReference type="GO" id="GO:0016757">
    <property type="term" value="F:glycosyltransferase activity"/>
    <property type="evidence" value="ECO:0007669"/>
    <property type="project" value="TreeGrafter"/>
</dbReference>
<gene>
    <name evidence="1" type="ordered locus">Dvul_0377</name>
</gene>
<proteinExistence type="predicted"/>
<dbReference type="Gene3D" id="3.40.50.2000">
    <property type="entry name" value="Glycogen Phosphorylase B"/>
    <property type="match status" value="2"/>
</dbReference>
<reference evidence="2" key="1">
    <citation type="journal article" date="2009" name="Environ. Microbiol.">
        <title>Contribution of mobile genetic elements to Desulfovibrio vulgaris genome plasticity.</title>
        <authorList>
            <person name="Walker C.B."/>
            <person name="Stolyar S."/>
            <person name="Chivian D."/>
            <person name="Pinel N."/>
            <person name="Gabster J.A."/>
            <person name="Dehal P.S."/>
            <person name="He Z."/>
            <person name="Yang Z.K."/>
            <person name="Yen H.C."/>
            <person name="Zhou J."/>
            <person name="Wall J.D."/>
            <person name="Hazen T.C."/>
            <person name="Arkin A.P."/>
            <person name="Stahl D.A."/>
        </authorList>
    </citation>
    <scope>NUCLEOTIDE SEQUENCE [LARGE SCALE GENOMIC DNA]</scope>
    <source>
        <strain evidence="2">DP4</strain>
    </source>
</reference>
<dbReference type="AlphaFoldDB" id="A0A0H3A4K4"/>
<dbReference type="PANTHER" id="PTHR46401:SF8">
    <property type="entry name" value="BLL6006 PROTEIN"/>
    <property type="match status" value="1"/>
</dbReference>
<dbReference type="Proteomes" id="UP000009173">
    <property type="component" value="Chromosome"/>
</dbReference>
<evidence type="ECO:0000313" key="1">
    <source>
        <dbReference type="EMBL" id="ABM27400.1"/>
    </source>
</evidence>
<dbReference type="RefSeq" id="WP_011791582.1">
    <property type="nucleotide sequence ID" value="NC_008751.1"/>
</dbReference>
<dbReference type="HOGENOM" id="CLU_056938_0_0_7"/>
<dbReference type="SUPFAM" id="SSF53756">
    <property type="entry name" value="UDP-Glycosyltransferase/glycogen phosphorylase"/>
    <property type="match status" value="1"/>
</dbReference>
<dbReference type="CDD" id="cd03809">
    <property type="entry name" value="GT4_MtfB-like"/>
    <property type="match status" value="1"/>
</dbReference>